<reference evidence="7" key="1">
    <citation type="submission" date="2020-10" db="EMBL/GenBank/DDBJ databases">
        <authorList>
            <person name="Gilroy R."/>
        </authorList>
    </citation>
    <scope>NUCLEOTIDE SEQUENCE</scope>
    <source>
        <strain evidence="7">9366</strain>
    </source>
</reference>
<feature type="binding site" evidence="5">
    <location>
        <begin position="157"/>
        <end position="161"/>
    </location>
    <ligand>
        <name>ATP</name>
        <dbReference type="ChEBI" id="CHEBI:30616"/>
    </ligand>
</feature>
<name>A0A9D1MMQ4_9FIRM</name>
<gene>
    <name evidence="7" type="ORF">IAB07_04035</name>
</gene>
<dbReference type="InterPro" id="IPR014746">
    <property type="entry name" value="Gln_synth/guanido_kin_cat_dom"/>
</dbReference>
<keyword evidence="1 5" id="KW-0808">Transferase</keyword>
<protein>
    <submittedName>
        <fullName evidence="7">Protein arginine kinase</fullName>
    </submittedName>
</protein>
<keyword evidence="2 5" id="KW-0547">Nucleotide-binding</keyword>
<dbReference type="GO" id="GO:0005615">
    <property type="term" value="C:extracellular space"/>
    <property type="evidence" value="ECO:0007669"/>
    <property type="project" value="TreeGrafter"/>
</dbReference>
<accession>A0A9D1MMQ4</accession>
<sequence length="331" mass="36374">MTDRCKDVVYSSRVRFARNINSLPFPAKLSGEEEIYSVLMRGVEKALAPLGEFRMYRMNGLDPLDAQALVEKHLISPALVNSRYGAVMISTLQDISVMINEEDHIRAQCIVRGFDPDSAFKRLVQADKAMAENLDFAFDPKYGYLTACPTNMGAGMRASFMVFVPALTLTGALGSVINTLPKFGVTARGVYGEGSEAKGFMYQISNQATIGAGEEEILGRITKVAESFIRAERAAREDLARRGGIDLKDKIMRAYGILSNACKISSDEFMELIAYVKLGISMELVKADADKADELITLTQPAMLCKAAGKKLNAEERDMTRARIVKNALAR</sequence>
<evidence type="ECO:0000313" key="8">
    <source>
        <dbReference type="Proteomes" id="UP000824145"/>
    </source>
</evidence>
<dbReference type="EMBL" id="DVNJ01000020">
    <property type="protein sequence ID" value="HIU62922.1"/>
    <property type="molecule type" value="Genomic_DNA"/>
</dbReference>
<evidence type="ECO:0000256" key="2">
    <source>
        <dbReference type="ARBA" id="ARBA00022741"/>
    </source>
</evidence>
<dbReference type="SUPFAM" id="SSF55931">
    <property type="entry name" value="Glutamine synthetase/guanido kinase"/>
    <property type="match status" value="1"/>
</dbReference>
<dbReference type="GO" id="GO:0005524">
    <property type="term" value="F:ATP binding"/>
    <property type="evidence" value="ECO:0007669"/>
    <property type="project" value="UniProtKB-UniRule"/>
</dbReference>
<proteinExistence type="inferred from homology"/>
<evidence type="ECO:0000313" key="7">
    <source>
        <dbReference type="EMBL" id="HIU62922.1"/>
    </source>
</evidence>
<keyword evidence="4 5" id="KW-0067">ATP-binding</keyword>
<evidence type="ECO:0000256" key="1">
    <source>
        <dbReference type="ARBA" id="ARBA00022679"/>
    </source>
</evidence>
<feature type="binding site" evidence="5">
    <location>
        <position position="73"/>
    </location>
    <ligand>
        <name>ATP</name>
        <dbReference type="ChEBI" id="CHEBI:30616"/>
    </ligand>
</feature>
<keyword evidence="3 5" id="KW-0418">Kinase</keyword>
<evidence type="ECO:0000256" key="3">
    <source>
        <dbReference type="ARBA" id="ARBA00022777"/>
    </source>
</evidence>
<dbReference type="InterPro" id="IPR022414">
    <property type="entry name" value="ATP-guanido_PTrfase_cat"/>
</dbReference>
<dbReference type="PANTHER" id="PTHR11547:SF38">
    <property type="entry name" value="ARGININE KINASE 1-RELATED"/>
    <property type="match status" value="1"/>
</dbReference>
<feature type="binding site" evidence="5">
    <location>
        <begin position="11"/>
        <end position="15"/>
    </location>
    <ligand>
        <name>ATP</name>
        <dbReference type="ChEBI" id="CHEBI:30616"/>
    </ligand>
</feature>
<comment type="caution">
    <text evidence="7">The sequence shown here is derived from an EMBL/GenBank/DDBJ whole genome shotgun (WGS) entry which is preliminary data.</text>
</comment>
<dbReference type="PROSITE" id="PS51510">
    <property type="entry name" value="PHOSPHAGEN_KINASE_C"/>
    <property type="match status" value="1"/>
</dbReference>
<evidence type="ECO:0000259" key="6">
    <source>
        <dbReference type="PROSITE" id="PS51510"/>
    </source>
</evidence>
<organism evidence="7 8">
    <name type="scientific">Candidatus Caccalectryoclostridium excrementigallinarum</name>
    <dbReference type="NCBI Taxonomy" id="2840710"/>
    <lineage>
        <taxon>Bacteria</taxon>
        <taxon>Bacillati</taxon>
        <taxon>Bacillota</taxon>
        <taxon>Clostridia</taxon>
        <taxon>Christensenellales</taxon>
        <taxon>Christensenellaceae</taxon>
        <taxon>Christensenellaceae incertae sedis</taxon>
        <taxon>Candidatus Caccalectryoclostridium</taxon>
    </lineage>
</organism>
<dbReference type="InterPro" id="IPR000749">
    <property type="entry name" value="ATP-guanido_PTrfase"/>
</dbReference>
<dbReference type="GO" id="GO:0046314">
    <property type="term" value="P:phosphocreatine biosynthetic process"/>
    <property type="evidence" value="ECO:0007669"/>
    <property type="project" value="InterPro"/>
</dbReference>
<dbReference type="Proteomes" id="UP000824145">
    <property type="component" value="Unassembled WGS sequence"/>
</dbReference>
<dbReference type="InterPro" id="IPR023660">
    <property type="entry name" value="Arg_Kinase"/>
</dbReference>
<feature type="binding site" evidence="5">
    <location>
        <begin position="188"/>
        <end position="193"/>
    </location>
    <ligand>
        <name>ATP</name>
        <dbReference type="ChEBI" id="CHEBI:30616"/>
    </ligand>
</feature>
<feature type="domain" description="Phosphagen kinase C-terminal" evidence="6">
    <location>
        <begin position="8"/>
        <end position="235"/>
    </location>
</feature>
<comment type="similarity">
    <text evidence="5">Belongs to the ATP:guanido phosphotransferase family.</text>
</comment>
<dbReference type="PANTHER" id="PTHR11547">
    <property type="entry name" value="ARGININE OR CREATINE KINASE"/>
    <property type="match status" value="1"/>
</dbReference>
<evidence type="ECO:0000256" key="5">
    <source>
        <dbReference type="PROSITE-ProRule" id="PRU00843"/>
    </source>
</evidence>
<feature type="binding site" evidence="5">
    <location>
        <position position="106"/>
    </location>
    <ligand>
        <name>ATP</name>
        <dbReference type="ChEBI" id="CHEBI:30616"/>
    </ligand>
</feature>
<reference evidence="7" key="2">
    <citation type="journal article" date="2021" name="PeerJ">
        <title>Extensive microbial diversity within the chicken gut microbiome revealed by metagenomics and culture.</title>
        <authorList>
            <person name="Gilroy R."/>
            <person name="Ravi A."/>
            <person name="Getino M."/>
            <person name="Pursley I."/>
            <person name="Horton D.L."/>
            <person name="Alikhan N.F."/>
            <person name="Baker D."/>
            <person name="Gharbi K."/>
            <person name="Hall N."/>
            <person name="Watson M."/>
            <person name="Adriaenssens E.M."/>
            <person name="Foster-Nyarko E."/>
            <person name="Jarju S."/>
            <person name="Secka A."/>
            <person name="Antonio M."/>
            <person name="Oren A."/>
            <person name="Chaudhuri R.R."/>
            <person name="La Ragione R."/>
            <person name="Hildebrand F."/>
            <person name="Pallen M.J."/>
        </authorList>
    </citation>
    <scope>NUCLEOTIDE SEQUENCE</scope>
    <source>
        <strain evidence="7">9366</strain>
    </source>
</reference>
<evidence type="ECO:0000256" key="4">
    <source>
        <dbReference type="ARBA" id="ARBA00022840"/>
    </source>
</evidence>
<dbReference type="AlphaFoldDB" id="A0A9D1MMQ4"/>
<dbReference type="Pfam" id="PF00217">
    <property type="entry name" value="ATP-gua_Ptrans"/>
    <property type="match status" value="1"/>
</dbReference>
<dbReference type="GO" id="GO:0004111">
    <property type="term" value="F:creatine kinase activity"/>
    <property type="evidence" value="ECO:0007669"/>
    <property type="project" value="InterPro"/>
</dbReference>
<dbReference type="Gene3D" id="3.30.590.10">
    <property type="entry name" value="Glutamine synthetase/guanido kinase, catalytic domain"/>
    <property type="match status" value="1"/>
</dbReference>
<dbReference type="CDD" id="cd07930">
    <property type="entry name" value="bacterial_phosphagen_kinase"/>
    <property type="match status" value="1"/>
</dbReference>